<name>A0ABS6UPL9_9PSEU</name>
<dbReference type="PANTHER" id="PTHR46268:SF15">
    <property type="entry name" value="UNIVERSAL STRESS PROTEIN HP_0031"/>
    <property type="match status" value="1"/>
</dbReference>
<proteinExistence type="inferred from homology"/>
<feature type="domain" description="UspA" evidence="2">
    <location>
        <begin position="3"/>
        <end position="145"/>
    </location>
</feature>
<dbReference type="Proteomes" id="UP000694287">
    <property type="component" value="Unassembled WGS sequence"/>
</dbReference>
<keyword evidence="4" id="KW-1185">Reference proteome</keyword>
<protein>
    <submittedName>
        <fullName evidence="3">Universal stress protein</fullName>
    </submittedName>
</protein>
<comment type="caution">
    <text evidence="3">The sequence shown here is derived from an EMBL/GenBank/DDBJ whole genome shotgun (WGS) entry which is preliminary data.</text>
</comment>
<dbReference type="CDD" id="cd00293">
    <property type="entry name" value="USP-like"/>
    <property type="match status" value="1"/>
</dbReference>
<accession>A0ABS6UPL9</accession>
<organism evidence="3 4">
    <name type="scientific">Pseudonocardia abyssalis</name>
    <dbReference type="NCBI Taxonomy" id="2792008"/>
    <lineage>
        <taxon>Bacteria</taxon>
        <taxon>Bacillati</taxon>
        <taxon>Actinomycetota</taxon>
        <taxon>Actinomycetes</taxon>
        <taxon>Pseudonocardiales</taxon>
        <taxon>Pseudonocardiaceae</taxon>
        <taxon>Pseudonocardia</taxon>
    </lineage>
</organism>
<comment type="similarity">
    <text evidence="1">Belongs to the universal stress protein A family.</text>
</comment>
<evidence type="ECO:0000313" key="3">
    <source>
        <dbReference type="EMBL" id="MBW0133843.1"/>
    </source>
</evidence>
<gene>
    <name evidence="3" type="ORF">I4I81_06205</name>
</gene>
<dbReference type="InterPro" id="IPR006016">
    <property type="entry name" value="UspA"/>
</dbReference>
<dbReference type="RefSeq" id="WP_218603233.1">
    <property type="nucleotide sequence ID" value="NZ_JADQDJ010000114.1"/>
</dbReference>
<dbReference type="PANTHER" id="PTHR46268">
    <property type="entry name" value="STRESS RESPONSE PROTEIN NHAX"/>
    <property type="match status" value="1"/>
</dbReference>
<reference evidence="3 4" key="1">
    <citation type="submission" date="2020-11" db="EMBL/GenBank/DDBJ databases">
        <title>Pseudonocardia abyssalis sp. nov. and Pseudonocardia oceani sp. nov., description and phylogenomic analysis of two novel actinomycetes isolated from the deep Southern Ocean.</title>
        <authorList>
            <person name="Parra J."/>
        </authorList>
    </citation>
    <scope>NUCLEOTIDE SEQUENCE [LARGE SCALE GENOMIC DNA]</scope>
    <source>
        <strain evidence="3 4">KRD-168</strain>
    </source>
</reference>
<evidence type="ECO:0000256" key="1">
    <source>
        <dbReference type="ARBA" id="ARBA00008791"/>
    </source>
</evidence>
<dbReference type="EMBL" id="JADQDK010000001">
    <property type="protein sequence ID" value="MBW0133843.1"/>
    <property type="molecule type" value="Genomic_DNA"/>
</dbReference>
<sequence length="155" mass="15688">MGERIVVGMDGSAGARAALARAVREAARREGRVEVVAAYAATPGAAVPDRAQAGTSPVDLRSAVLAGARRVVDEVVGGMDPPARLVPLDVDAVAGEAAHALVVRSRGAVMLVVGHDGRGRMEDLPVGSVAQRCLRDATCPVVVVPAGADPRSDPG</sequence>
<evidence type="ECO:0000313" key="4">
    <source>
        <dbReference type="Proteomes" id="UP000694287"/>
    </source>
</evidence>
<dbReference type="Pfam" id="PF00582">
    <property type="entry name" value="Usp"/>
    <property type="match status" value="1"/>
</dbReference>
<evidence type="ECO:0000259" key="2">
    <source>
        <dbReference type="Pfam" id="PF00582"/>
    </source>
</evidence>